<dbReference type="EMBL" id="SLZR01000004">
    <property type="protein sequence ID" value="TCS41912.1"/>
    <property type="molecule type" value="Genomic_DNA"/>
</dbReference>
<dbReference type="RefSeq" id="WP_132700649.1">
    <property type="nucleotide sequence ID" value="NZ_SLZR01000004.1"/>
</dbReference>
<comment type="caution">
    <text evidence="1">The sequence shown here is derived from an EMBL/GenBank/DDBJ whole genome shotgun (WGS) entry which is preliminary data.</text>
</comment>
<protein>
    <submittedName>
        <fullName evidence="1">Uncharacterized protein</fullName>
    </submittedName>
</protein>
<dbReference type="OrthoDB" id="6120657at2"/>
<name>A0A4R3I963_9GAMM</name>
<evidence type="ECO:0000313" key="1">
    <source>
        <dbReference type="EMBL" id="TCS41912.1"/>
    </source>
</evidence>
<organism evidence="1 2">
    <name type="scientific">Reinekea marinisedimentorum</name>
    <dbReference type="NCBI Taxonomy" id="230495"/>
    <lineage>
        <taxon>Bacteria</taxon>
        <taxon>Pseudomonadati</taxon>
        <taxon>Pseudomonadota</taxon>
        <taxon>Gammaproteobacteria</taxon>
        <taxon>Oceanospirillales</taxon>
        <taxon>Saccharospirillaceae</taxon>
        <taxon>Reinekea</taxon>
    </lineage>
</organism>
<dbReference type="Proteomes" id="UP000295793">
    <property type="component" value="Unassembled WGS sequence"/>
</dbReference>
<reference evidence="1 2" key="1">
    <citation type="submission" date="2019-03" db="EMBL/GenBank/DDBJ databases">
        <title>Genomic Encyclopedia of Archaeal and Bacterial Type Strains, Phase II (KMG-II): from individual species to whole genera.</title>
        <authorList>
            <person name="Goeker M."/>
        </authorList>
    </citation>
    <scope>NUCLEOTIDE SEQUENCE [LARGE SCALE GENOMIC DNA]</scope>
    <source>
        <strain evidence="1 2">DSM 15388</strain>
    </source>
</reference>
<evidence type="ECO:0000313" key="2">
    <source>
        <dbReference type="Proteomes" id="UP000295793"/>
    </source>
</evidence>
<gene>
    <name evidence="1" type="ORF">BCF53_10416</name>
</gene>
<dbReference type="AlphaFoldDB" id="A0A4R3I963"/>
<proteinExistence type="predicted"/>
<keyword evidence="2" id="KW-1185">Reference proteome</keyword>
<sequence>MSDTNERIPRDFYQRDPEEQQAFLENTWCNKCQQVDLGMQDPIEYEFMGRIFIEGKCNVCGEPSITEVVEDEEGTD</sequence>
<accession>A0A4R3I963</accession>